<dbReference type="Pfam" id="PF14244">
    <property type="entry name" value="Retrotran_gag_3"/>
    <property type="match status" value="1"/>
</dbReference>
<accession>A0AAV1ABB6</accession>
<dbReference type="PANTHER" id="PTHR37610">
    <property type="entry name" value="CCHC-TYPE DOMAIN-CONTAINING PROTEIN"/>
    <property type="match status" value="1"/>
</dbReference>
<protein>
    <recommendedName>
        <fullName evidence="1">Retrotransposon Copia-like N-terminal domain-containing protein</fullName>
    </recommendedName>
</protein>
<organism evidence="2 3">
    <name type="scientific">Vicia faba</name>
    <name type="common">Broad bean</name>
    <name type="synonym">Faba vulgaris</name>
    <dbReference type="NCBI Taxonomy" id="3906"/>
    <lineage>
        <taxon>Eukaryota</taxon>
        <taxon>Viridiplantae</taxon>
        <taxon>Streptophyta</taxon>
        <taxon>Embryophyta</taxon>
        <taxon>Tracheophyta</taxon>
        <taxon>Spermatophyta</taxon>
        <taxon>Magnoliopsida</taxon>
        <taxon>eudicotyledons</taxon>
        <taxon>Gunneridae</taxon>
        <taxon>Pentapetalae</taxon>
        <taxon>rosids</taxon>
        <taxon>fabids</taxon>
        <taxon>Fabales</taxon>
        <taxon>Fabaceae</taxon>
        <taxon>Papilionoideae</taxon>
        <taxon>50 kb inversion clade</taxon>
        <taxon>NPAAA clade</taxon>
        <taxon>Hologalegina</taxon>
        <taxon>IRL clade</taxon>
        <taxon>Fabeae</taxon>
        <taxon>Vicia</taxon>
    </lineage>
</organism>
<dbReference type="InterPro" id="IPR029472">
    <property type="entry name" value="Copia-like_N"/>
</dbReference>
<dbReference type="EMBL" id="OX451739">
    <property type="protein sequence ID" value="CAI8606828.1"/>
    <property type="molecule type" value="Genomic_DNA"/>
</dbReference>
<proteinExistence type="predicted"/>
<reference evidence="2 3" key="1">
    <citation type="submission" date="2023-01" db="EMBL/GenBank/DDBJ databases">
        <authorList>
            <person name="Kreplak J."/>
        </authorList>
    </citation>
    <scope>NUCLEOTIDE SEQUENCE [LARGE SCALE GENOMIC DNA]</scope>
</reference>
<evidence type="ECO:0000313" key="3">
    <source>
        <dbReference type="Proteomes" id="UP001157006"/>
    </source>
</evidence>
<sequence length="149" mass="17204">MAYQQFIDFSTNSTNPFYLHPNENLALILVSPLLDDKNYHSWARSMHIALISKNKDKFIDDSLSKPPVSDPLYASWIRCNTMVLLWIHRSISDCIAKSVLWIESAGGVWKNLQLRFSHSDIFRISDLQEDIYKLRQGTLSGFGMMFSND</sequence>
<keyword evidence="3" id="KW-1185">Reference proteome</keyword>
<dbReference type="PANTHER" id="PTHR37610:SF55">
    <property type="entry name" value="RETROTRANSPOSON COPIA-LIKE N-TERMINAL DOMAIN-CONTAINING PROTEIN"/>
    <property type="match status" value="1"/>
</dbReference>
<name>A0AAV1ABB6_VICFA</name>
<evidence type="ECO:0000259" key="1">
    <source>
        <dbReference type="Pfam" id="PF14244"/>
    </source>
</evidence>
<evidence type="ECO:0000313" key="2">
    <source>
        <dbReference type="EMBL" id="CAI8606828.1"/>
    </source>
</evidence>
<dbReference type="Proteomes" id="UP001157006">
    <property type="component" value="Chromosome 4"/>
</dbReference>
<feature type="domain" description="Retrotransposon Copia-like N-terminal" evidence="1">
    <location>
        <begin position="20"/>
        <end position="67"/>
    </location>
</feature>
<dbReference type="AlphaFoldDB" id="A0AAV1ABB6"/>
<gene>
    <name evidence="2" type="ORF">VFH_IV009200</name>
</gene>